<dbReference type="InterPro" id="IPR018197">
    <property type="entry name" value="Glycerate_kinase_RE-like"/>
</dbReference>
<evidence type="ECO:0000256" key="4">
    <source>
        <dbReference type="PIRNR" id="PIRNR006078"/>
    </source>
</evidence>
<evidence type="ECO:0000256" key="1">
    <source>
        <dbReference type="ARBA" id="ARBA00006284"/>
    </source>
</evidence>
<dbReference type="Gene3D" id="3.90.1510.10">
    <property type="entry name" value="Glycerate kinase, domain 2"/>
    <property type="match status" value="1"/>
</dbReference>
<organism evidence="5 6">
    <name type="scientific">Tumebacillus lacus</name>
    <dbReference type="NCBI Taxonomy" id="2995335"/>
    <lineage>
        <taxon>Bacteria</taxon>
        <taxon>Bacillati</taxon>
        <taxon>Bacillota</taxon>
        <taxon>Bacilli</taxon>
        <taxon>Bacillales</taxon>
        <taxon>Alicyclobacillaceae</taxon>
        <taxon>Tumebacillus</taxon>
    </lineage>
</organism>
<dbReference type="PANTHER" id="PTHR21599">
    <property type="entry name" value="GLYCERATE KINASE"/>
    <property type="match status" value="1"/>
</dbReference>
<dbReference type="PANTHER" id="PTHR21599:SF0">
    <property type="entry name" value="GLYCERATE KINASE"/>
    <property type="match status" value="1"/>
</dbReference>
<dbReference type="RefSeq" id="WP_267150601.1">
    <property type="nucleotide sequence ID" value="NZ_JAPMLT010000002.1"/>
</dbReference>
<evidence type="ECO:0000313" key="5">
    <source>
        <dbReference type="EMBL" id="MCX7569356.1"/>
    </source>
</evidence>
<dbReference type="Proteomes" id="UP001208017">
    <property type="component" value="Unassembled WGS sequence"/>
</dbReference>
<gene>
    <name evidence="5" type="ORF">OS242_05235</name>
</gene>
<dbReference type="NCBIfam" id="TIGR00045">
    <property type="entry name" value="glycerate kinase"/>
    <property type="match status" value="1"/>
</dbReference>
<dbReference type="EMBL" id="JAPMLT010000002">
    <property type="protein sequence ID" value="MCX7569356.1"/>
    <property type="molecule type" value="Genomic_DNA"/>
</dbReference>
<evidence type="ECO:0000256" key="2">
    <source>
        <dbReference type="ARBA" id="ARBA00022679"/>
    </source>
</evidence>
<name>A0ABT3WXJ7_9BACL</name>
<keyword evidence="3 4" id="KW-0418">Kinase</keyword>
<evidence type="ECO:0000313" key="6">
    <source>
        <dbReference type="Proteomes" id="UP001208017"/>
    </source>
</evidence>
<dbReference type="Pfam" id="PF02595">
    <property type="entry name" value="Gly_kinase"/>
    <property type="match status" value="1"/>
</dbReference>
<proteinExistence type="inferred from homology"/>
<keyword evidence="2 4" id="KW-0808">Transferase</keyword>
<comment type="caution">
    <text evidence="5">The sequence shown here is derived from an EMBL/GenBank/DDBJ whole genome shotgun (WGS) entry which is preliminary data.</text>
</comment>
<reference evidence="5 6" key="1">
    <citation type="submission" date="2022-11" db="EMBL/GenBank/DDBJ databases">
        <title>Study of microbial diversity in lake waters.</title>
        <authorList>
            <person name="Zhang J."/>
        </authorList>
    </citation>
    <scope>NUCLEOTIDE SEQUENCE [LARGE SCALE GENOMIC DNA]</scope>
    <source>
        <strain evidence="5 6">DT12</strain>
    </source>
</reference>
<dbReference type="SUPFAM" id="SSF110738">
    <property type="entry name" value="Glycerate kinase I"/>
    <property type="match status" value="1"/>
</dbReference>
<comment type="similarity">
    <text evidence="1 4">Belongs to the glycerate kinase type-1 family.</text>
</comment>
<dbReference type="Gene3D" id="3.40.50.10350">
    <property type="entry name" value="Glycerate kinase, domain 1"/>
    <property type="match status" value="1"/>
</dbReference>
<dbReference type="InterPro" id="IPR036129">
    <property type="entry name" value="Glycerate_kinase_sf"/>
</dbReference>
<evidence type="ECO:0000256" key="3">
    <source>
        <dbReference type="ARBA" id="ARBA00022777"/>
    </source>
</evidence>
<keyword evidence="6" id="KW-1185">Reference proteome</keyword>
<dbReference type="InterPro" id="IPR018193">
    <property type="entry name" value="Glyc_kinase_flavodox-like_fold"/>
</dbReference>
<accession>A0ABT3WXJ7</accession>
<protein>
    <submittedName>
        <fullName evidence="5">Glycerate kinase</fullName>
    </submittedName>
</protein>
<sequence length="378" mass="38680">MKILIAPDSFKGSLSARDISAAVRLGVLRVVPDAEIVEIPLADGGEGTLDSLILATGGRTVTHTVRGPLGDPVSASYGVLGGTGTAVIELAQASGLPLVPPERRDPRLTTTHGTGELIRHALDAGHRDFLIGLGGSATNDGGTGLLRALGMLFLDADGRPLPDGGAALHRLASLDTTGFDPRVAMSRFRIASDVTNPLLGANGASHIFGLQKGATLAVTAELDAALTHYARVVQLHIGLDISALPGGGAAGGVGAALLAFFPARLESGIDVLLDAARFDRALQGADLVLTGEGRLDAQTLMGKTISGVCRRAATRHVPVVALCGSLDLTAADLDALGLLAAFPLAPGPCDLDTAIRLTAPWAADRTEQILRLFTGIPK</sequence>
<dbReference type="InterPro" id="IPR004381">
    <property type="entry name" value="Glycerate_kinase"/>
</dbReference>
<dbReference type="GO" id="GO:0016301">
    <property type="term" value="F:kinase activity"/>
    <property type="evidence" value="ECO:0007669"/>
    <property type="project" value="UniProtKB-KW"/>
</dbReference>
<dbReference type="PIRSF" id="PIRSF006078">
    <property type="entry name" value="GlxK"/>
    <property type="match status" value="1"/>
</dbReference>